<dbReference type="AlphaFoldDB" id="A0A1I4HIF4"/>
<protein>
    <recommendedName>
        <fullName evidence="3">DUF4365 domain-containing protein</fullName>
    </recommendedName>
</protein>
<dbReference type="EMBL" id="FOTW01000004">
    <property type="protein sequence ID" value="SFL42029.1"/>
    <property type="molecule type" value="Genomic_DNA"/>
</dbReference>
<organism evidence="1 2">
    <name type="scientific">Rugamonas rubra</name>
    <dbReference type="NCBI Taxonomy" id="758825"/>
    <lineage>
        <taxon>Bacteria</taxon>
        <taxon>Pseudomonadati</taxon>
        <taxon>Pseudomonadota</taxon>
        <taxon>Betaproteobacteria</taxon>
        <taxon>Burkholderiales</taxon>
        <taxon>Oxalobacteraceae</taxon>
        <taxon>Telluria group</taxon>
        <taxon>Rugamonas</taxon>
    </lineage>
</organism>
<dbReference type="Proteomes" id="UP000199470">
    <property type="component" value="Unassembled WGS sequence"/>
</dbReference>
<evidence type="ECO:0008006" key="3">
    <source>
        <dbReference type="Google" id="ProtNLM"/>
    </source>
</evidence>
<proteinExistence type="predicted"/>
<reference evidence="1 2" key="1">
    <citation type="submission" date="2016-10" db="EMBL/GenBank/DDBJ databases">
        <authorList>
            <person name="de Groot N.N."/>
        </authorList>
    </citation>
    <scope>NUCLEOTIDE SEQUENCE [LARGE SCALE GENOMIC DNA]</scope>
    <source>
        <strain evidence="1 2">ATCC 43154</strain>
    </source>
</reference>
<name>A0A1I4HIF4_9BURK</name>
<gene>
    <name evidence="1" type="ORF">SAMN02982985_00036</name>
</gene>
<sequence>MKNGESILADRLAENLAIMVLTRVPGLQLSRPDRSTGLDFIATLSNHSNGNGDSTVFGVLIKSTMNIEKIVGPDGVVEGNTAASIAKVAQNSTVPAALLVIDLATEEARFGWVPHPAHDFGKHGTSTGQLQTVIATKMELESAITKFRLAQKIGSASTTK</sequence>
<evidence type="ECO:0000313" key="1">
    <source>
        <dbReference type="EMBL" id="SFL42029.1"/>
    </source>
</evidence>
<keyword evidence="2" id="KW-1185">Reference proteome</keyword>
<evidence type="ECO:0000313" key="2">
    <source>
        <dbReference type="Proteomes" id="UP000199470"/>
    </source>
</evidence>
<accession>A0A1I4HIF4</accession>